<proteinExistence type="predicted"/>
<organism evidence="1 2">
    <name type="scientific">Portunus trituberculatus</name>
    <name type="common">Swimming crab</name>
    <name type="synonym">Neptunus trituberculatus</name>
    <dbReference type="NCBI Taxonomy" id="210409"/>
    <lineage>
        <taxon>Eukaryota</taxon>
        <taxon>Metazoa</taxon>
        <taxon>Ecdysozoa</taxon>
        <taxon>Arthropoda</taxon>
        <taxon>Crustacea</taxon>
        <taxon>Multicrustacea</taxon>
        <taxon>Malacostraca</taxon>
        <taxon>Eumalacostraca</taxon>
        <taxon>Eucarida</taxon>
        <taxon>Decapoda</taxon>
        <taxon>Pleocyemata</taxon>
        <taxon>Brachyura</taxon>
        <taxon>Eubrachyura</taxon>
        <taxon>Portunoidea</taxon>
        <taxon>Portunidae</taxon>
        <taxon>Portuninae</taxon>
        <taxon>Portunus</taxon>
    </lineage>
</organism>
<evidence type="ECO:0000313" key="2">
    <source>
        <dbReference type="Proteomes" id="UP000324222"/>
    </source>
</evidence>
<dbReference type="Proteomes" id="UP000324222">
    <property type="component" value="Unassembled WGS sequence"/>
</dbReference>
<reference evidence="1 2" key="1">
    <citation type="submission" date="2019-05" db="EMBL/GenBank/DDBJ databases">
        <title>Another draft genome of Portunus trituberculatus and its Hox gene families provides insights of decapod evolution.</title>
        <authorList>
            <person name="Jeong J.-H."/>
            <person name="Song I."/>
            <person name="Kim S."/>
            <person name="Choi T."/>
            <person name="Kim D."/>
            <person name="Ryu S."/>
            <person name="Kim W."/>
        </authorList>
    </citation>
    <scope>NUCLEOTIDE SEQUENCE [LARGE SCALE GENOMIC DNA]</scope>
    <source>
        <tissue evidence="1">Muscle</tissue>
    </source>
</reference>
<evidence type="ECO:0000313" key="1">
    <source>
        <dbReference type="EMBL" id="MPC73001.1"/>
    </source>
</evidence>
<keyword evidence="2" id="KW-1185">Reference proteome</keyword>
<protein>
    <submittedName>
        <fullName evidence="1">Uncharacterized protein</fullName>
    </submittedName>
</protein>
<comment type="caution">
    <text evidence="1">The sequence shown here is derived from an EMBL/GenBank/DDBJ whole genome shotgun (WGS) entry which is preliminary data.</text>
</comment>
<gene>
    <name evidence="1" type="ORF">E2C01_067317</name>
</gene>
<dbReference type="EMBL" id="VSRR010035870">
    <property type="protein sequence ID" value="MPC73001.1"/>
    <property type="molecule type" value="Genomic_DNA"/>
</dbReference>
<sequence>MRRSNEGVKYTSLNIALPLGMIDSATHLQLTQDPHTTAVPGTLVGLWRRCIEVIRRRTD</sequence>
<dbReference type="AlphaFoldDB" id="A0A5B7HJG6"/>
<accession>A0A5B7HJG6</accession>
<name>A0A5B7HJG6_PORTR</name>